<dbReference type="Proteomes" id="UP001085076">
    <property type="component" value="Unassembled WGS sequence"/>
</dbReference>
<dbReference type="InterPro" id="IPR000157">
    <property type="entry name" value="TIR_dom"/>
</dbReference>
<reference evidence="2 3" key="1">
    <citation type="journal article" date="2022" name="Hortic Res">
        <title>The genome of Dioscorea zingiberensis sheds light on the biosynthesis, origin and evolution of the medicinally important diosgenin saponins.</title>
        <authorList>
            <person name="Li Y."/>
            <person name="Tan C."/>
            <person name="Li Z."/>
            <person name="Guo J."/>
            <person name="Li S."/>
            <person name="Chen X."/>
            <person name="Wang C."/>
            <person name="Dai X."/>
            <person name="Yang H."/>
            <person name="Song W."/>
            <person name="Hou L."/>
            <person name="Xu J."/>
            <person name="Tong Z."/>
            <person name="Xu A."/>
            <person name="Yuan X."/>
            <person name="Wang W."/>
            <person name="Yang Q."/>
            <person name="Chen L."/>
            <person name="Sun Z."/>
            <person name="Wang K."/>
            <person name="Pan B."/>
            <person name="Chen J."/>
            <person name="Bao Y."/>
            <person name="Liu F."/>
            <person name="Qi X."/>
            <person name="Gang D.R."/>
            <person name="Wen J."/>
            <person name="Li J."/>
        </authorList>
    </citation>
    <scope>NUCLEOTIDE SEQUENCE [LARGE SCALE GENOMIC DNA]</scope>
    <source>
        <strain evidence="2">Dzin_1.0</strain>
    </source>
</reference>
<accession>A0A9D5BTJ5</accession>
<dbReference type="PANTHER" id="PTHR32472">
    <property type="entry name" value="DNA REPAIR PROTEIN RADA"/>
    <property type="match status" value="1"/>
</dbReference>
<evidence type="ECO:0000313" key="2">
    <source>
        <dbReference type="EMBL" id="KAJ0960443.1"/>
    </source>
</evidence>
<dbReference type="PROSITE" id="PS50104">
    <property type="entry name" value="TIR"/>
    <property type="match status" value="1"/>
</dbReference>
<dbReference type="InterPro" id="IPR035897">
    <property type="entry name" value="Toll_tir_struct_dom_sf"/>
</dbReference>
<dbReference type="OrthoDB" id="626167at2759"/>
<dbReference type="GO" id="GO:0000725">
    <property type="term" value="P:recombinational repair"/>
    <property type="evidence" value="ECO:0007669"/>
    <property type="project" value="TreeGrafter"/>
</dbReference>
<protein>
    <recommendedName>
        <fullName evidence="1">TIR domain-containing protein</fullName>
    </recommendedName>
</protein>
<sequence length="264" mass="30354">MHPPCAFDAETSGNSLWSNAHGLCNIDPLLHSVKVRTCDVFVGYCERCPPVTRFVKWLRAEIEMQGFSCFLSDQSRLQDACSAAVVQTAMEAAAFGMVVVTKNSFSNPYNVEELRMFLDMRKLIPIFFGLAPRECMPRDIVERRGYLWERNGGQCWNCYGGIEKDWMEAVDGLSRVDLKLEVRQDNMRDCILEIVHILGTTLGRTSTVEMVKKWRELKAEEFMFLRNANFVGRKRELLELELLLFGETIGKVEEDQVERRSGEY</sequence>
<organism evidence="2 3">
    <name type="scientific">Dioscorea zingiberensis</name>
    <dbReference type="NCBI Taxonomy" id="325984"/>
    <lineage>
        <taxon>Eukaryota</taxon>
        <taxon>Viridiplantae</taxon>
        <taxon>Streptophyta</taxon>
        <taxon>Embryophyta</taxon>
        <taxon>Tracheophyta</taxon>
        <taxon>Spermatophyta</taxon>
        <taxon>Magnoliopsida</taxon>
        <taxon>Liliopsida</taxon>
        <taxon>Dioscoreales</taxon>
        <taxon>Dioscoreaceae</taxon>
        <taxon>Dioscorea</taxon>
    </lineage>
</organism>
<evidence type="ECO:0000259" key="1">
    <source>
        <dbReference type="PROSITE" id="PS50104"/>
    </source>
</evidence>
<feature type="domain" description="TIR" evidence="1">
    <location>
        <begin position="36"/>
        <end position="202"/>
    </location>
</feature>
<keyword evidence="3" id="KW-1185">Reference proteome</keyword>
<gene>
    <name evidence="2" type="ORF">J5N97_001725</name>
</gene>
<dbReference type="Gene3D" id="3.40.50.10140">
    <property type="entry name" value="Toll/interleukin-1 receptor homology (TIR) domain"/>
    <property type="match status" value="1"/>
</dbReference>
<dbReference type="Pfam" id="PF13676">
    <property type="entry name" value="TIR_2"/>
    <property type="match status" value="1"/>
</dbReference>
<name>A0A9D5BTJ5_9LILI</name>
<proteinExistence type="predicted"/>
<evidence type="ECO:0000313" key="3">
    <source>
        <dbReference type="Proteomes" id="UP001085076"/>
    </source>
</evidence>
<dbReference type="AlphaFoldDB" id="A0A9D5BTJ5"/>
<dbReference type="SUPFAM" id="SSF52200">
    <property type="entry name" value="Toll/Interleukin receptor TIR domain"/>
    <property type="match status" value="1"/>
</dbReference>
<dbReference type="EMBL" id="JAGGNH010000080">
    <property type="protein sequence ID" value="KAJ0960443.1"/>
    <property type="molecule type" value="Genomic_DNA"/>
</dbReference>
<comment type="caution">
    <text evidence="2">The sequence shown here is derived from an EMBL/GenBank/DDBJ whole genome shotgun (WGS) entry which is preliminary data.</text>
</comment>
<dbReference type="PANTHER" id="PTHR32472:SF18">
    <property type="entry name" value="OS11G0576100 PROTEIN"/>
    <property type="match status" value="1"/>
</dbReference>
<dbReference type="GO" id="GO:0007165">
    <property type="term" value="P:signal transduction"/>
    <property type="evidence" value="ECO:0007669"/>
    <property type="project" value="InterPro"/>
</dbReference>